<reference evidence="4 5" key="1">
    <citation type="journal article" date="2016" name="Nat. Commun.">
        <title>Thousands of microbial genomes shed light on interconnected biogeochemical processes in an aquifer system.</title>
        <authorList>
            <person name="Anantharaman K."/>
            <person name="Brown C.T."/>
            <person name="Hug L.A."/>
            <person name="Sharon I."/>
            <person name="Castelle C.J."/>
            <person name="Probst A.J."/>
            <person name="Thomas B.C."/>
            <person name="Singh A."/>
            <person name="Wilkins M.J."/>
            <person name="Karaoz U."/>
            <person name="Brodie E.L."/>
            <person name="Williams K.H."/>
            <person name="Hubbard S.S."/>
            <person name="Banfield J.F."/>
        </authorList>
    </citation>
    <scope>NUCLEOTIDE SEQUENCE [LARGE SCALE GENOMIC DNA]</scope>
</reference>
<accession>A0A1F5HCP0</accession>
<keyword evidence="2" id="KW-0472">Membrane</keyword>
<dbReference type="Pfam" id="PF14257">
    <property type="entry name" value="DUF4349"/>
    <property type="match status" value="1"/>
</dbReference>
<gene>
    <name evidence="4" type="ORF">A2196_04860</name>
</gene>
<feature type="compositionally biased region" description="Polar residues" evidence="1">
    <location>
        <begin position="69"/>
        <end position="79"/>
    </location>
</feature>
<proteinExistence type="predicted"/>
<keyword evidence="2" id="KW-1133">Transmembrane helix</keyword>
<evidence type="ECO:0000256" key="2">
    <source>
        <dbReference type="SAM" id="Phobius"/>
    </source>
</evidence>
<evidence type="ECO:0000256" key="1">
    <source>
        <dbReference type="SAM" id="MobiDB-lite"/>
    </source>
</evidence>
<dbReference type="Proteomes" id="UP000176751">
    <property type="component" value="Unassembled WGS sequence"/>
</dbReference>
<organism evidence="4 5">
    <name type="scientific">Candidatus Curtissbacteria bacterium RIFOXYA1_FULL_41_14</name>
    <dbReference type="NCBI Taxonomy" id="1797737"/>
    <lineage>
        <taxon>Bacteria</taxon>
        <taxon>Candidatus Curtissiibacteriota</taxon>
    </lineage>
</organism>
<dbReference type="EMBL" id="MFCA01000022">
    <property type="protein sequence ID" value="OGE01911.1"/>
    <property type="molecule type" value="Genomic_DNA"/>
</dbReference>
<sequence length="307" mass="33978">MAVVNWLKTNKLVFALSLIILFLLFRELSGGALRTRSVERSISPPSSGIATMEEPALGMLPSTKLGLPDSSQEAPPTTTDSERMVVKNSNLSLLVNDVKATGEKIIDRAKSAGGYMVEASYNRPNESPFATITVRIPENKLDETLNYFRSLAIKVTSERLLGKDVTDQYVDIEARIATLQKTKAKFEQILDKAVAVTEILQVQRELISIQSQIDSLVGQQKSLEQNANLSKVTAYLSTDELALPYTPDKAFRPQLVLKQAVRSLLGTMRSGANASIWVGVYSVIWVPLLVIIYIVRKRKTKKLPQES</sequence>
<name>A0A1F5HCP0_9BACT</name>
<evidence type="ECO:0000259" key="3">
    <source>
        <dbReference type="Pfam" id="PF14257"/>
    </source>
</evidence>
<feature type="transmembrane region" description="Helical" evidence="2">
    <location>
        <begin position="274"/>
        <end position="295"/>
    </location>
</feature>
<dbReference type="AlphaFoldDB" id="A0A1F5HCP0"/>
<feature type="domain" description="DUF4349" evidence="3">
    <location>
        <begin position="83"/>
        <end position="295"/>
    </location>
</feature>
<dbReference type="InterPro" id="IPR025645">
    <property type="entry name" value="DUF4349"/>
</dbReference>
<feature type="region of interest" description="Disordered" evidence="1">
    <location>
        <begin position="61"/>
        <end position="80"/>
    </location>
</feature>
<dbReference type="STRING" id="1797737.A2196_04860"/>
<protein>
    <recommendedName>
        <fullName evidence="3">DUF4349 domain-containing protein</fullName>
    </recommendedName>
</protein>
<keyword evidence="2" id="KW-0812">Transmembrane</keyword>
<comment type="caution">
    <text evidence="4">The sequence shown here is derived from an EMBL/GenBank/DDBJ whole genome shotgun (WGS) entry which is preliminary data.</text>
</comment>
<evidence type="ECO:0000313" key="5">
    <source>
        <dbReference type="Proteomes" id="UP000176751"/>
    </source>
</evidence>
<evidence type="ECO:0000313" key="4">
    <source>
        <dbReference type="EMBL" id="OGE01911.1"/>
    </source>
</evidence>